<accession>A0A0H1R6X0</accession>
<dbReference type="GO" id="GO:0016829">
    <property type="term" value="F:lyase activity"/>
    <property type="evidence" value="ECO:0007669"/>
    <property type="project" value="UniProtKB-UniRule"/>
</dbReference>
<gene>
    <name evidence="3" type="ORF">SZ63_05130</name>
</gene>
<dbReference type="OrthoDB" id="10691at2157"/>
<organism evidence="3 4">
    <name type="scientific">Methanoculleus sediminis</name>
    <dbReference type="NCBI Taxonomy" id="1550566"/>
    <lineage>
        <taxon>Archaea</taxon>
        <taxon>Methanobacteriati</taxon>
        <taxon>Methanobacteriota</taxon>
        <taxon>Stenosarchaea group</taxon>
        <taxon>Methanomicrobia</taxon>
        <taxon>Methanomicrobiales</taxon>
        <taxon>Methanomicrobiaceae</taxon>
        <taxon>Methanoculleus</taxon>
    </lineage>
</organism>
<sequence>MNVLLFDPFNGAAGDMIIGTLLDLGADEGLVRAAMRSVVGEPTIERVDRSGIRAVQVRAHAPVEHRTLDEVLDRVAKSDAPAPARETARRVFLRIHRAEESIHGEGAHFHEVGADDAIADVVGACTALHSLGVDRVAVRPVALGRGFAVGAHGTFPVPAPATVAILTGSELQTVPGDEERELCTPTGAALLAEFSTVRPEELGPAEIRAVGYGAGSRNPPGRPNVLRSMLLSTKEASGGDRVDILETNVDDVTGEALAYTIGRLMEEGARDASAVPVVMKKGRSGHLVRVICSPDATDRLTGVMARELGTLGIRCLPMIHRSVAERTVEPVTVTVRGKERTIDVKCGWSGGKITSFKAEYEQAAACARETGLPFREVAGTVEAAARRLFVERGVLEP</sequence>
<reference evidence="3 4" key="1">
    <citation type="journal article" date="2015" name="Int. J. Syst. Evol. Microbiol.">
        <title>Methanoculleus sediminis sp. nov., a methanogen from sediments near a submarine mud volcano.</title>
        <authorList>
            <person name="Chen S.C."/>
            <person name="Chen M.F."/>
            <person name="Lai M.C."/>
            <person name="Weng C.Y."/>
            <person name="Wu S.Y."/>
            <person name="Lin S."/>
            <person name="Yang T.F."/>
            <person name="Chen P.C."/>
        </authorList>
    </citation>
    <scope>NUCLEOTIDE SEQUENCE [LARGE SCALE GENOMIC DNA]</scope>
    <source>
        <strain evidence="3 4">S3Fa</strain>
    </source>
</reference>
<dbReference type="Pfam" id="PF01969">
    <property type="entry name" value="Ni_insertion"/>
    <property type="match status" value="1"/>
</dbReference>
<dbReference type="EMBL" id="JXOJ01000002">
    <property type="protein sequence ID" value="KLK88407.1"/>
    <property type="molecule type" value="Genomic_DNA"/>
</dbReference>
<evidence type="ECO:0000313" key="4">
    <source>
        <dbReference type="Proteomes" id="UP000035301"/>
    </source>
</evidence>
<comment type="caution">
    <text evidence="3">The sequence shown here is derived from an EMBL/GenBank/DDBJ whole genome shotgun (WGS) entry which is preliminary data.</text>
</comment>
<dbReference type="NCBIfam" id="TIGR00299">
    <property type="entry name" value="nickel pincer cofactor biosynthesis protein LarC"/>
    <property type="match status" value="1"/>
</dbReference>
<evidence type="ECO:0000313" key="3">
    <source>
        <dbReference type="EMBL" id="KLK88407.1"/>
    </source>
</evidence>
<name>A0A0H1R6X0_9EURY</name>
<dbReference type="GO" id="GO:0016151">
    <property type="term" value="F:nickel cation binding"/>
    <property type="evidence" value="ECO:0007669"/>
    <property type="project" value="UniProtKB-UniRule"/>
</dbReference>
<evidence type="ECO:0000256" key="2">
    <source>
        <dbReference type="HAMAP-Rule" id="MF_01074"/>
    </source>
</evidence>
<dbReference type="Gene3D" id="3.30.70.1380">
    <property type="entry name" value="Transcriptional regulatory protein pf0864 domain like"/>
    <property type="match status" value="1"/>
</dbReference>
<protein>
    <recommendedName>
        <fullName evidence="2">Putative nickel insertion protein</fullName>
    </recommendedName>
</protein>
<dbReference type="HAMAP" id="MF_01074">
    <property type="entry name" value="LarC"/>
    <property type="match status" value="1"/>
</dbReference>
<keyword evidence="4" id="KW-1185">Reference proteome</keyword>
<dbReference type="STRING" id="1550566.SZ63_05130"/>
<comment type="similarity">
    <text evidence="2">Belongs to the LarC family.</text>
</comment>
<dbReference type="InterPro" id="IPR002822">
    <property type="entry name" value="Ni_insertion"/>
</dbReference>
<keyword evidence="1 2" id="KW-0533">Nickel</keyword>
<proteinExistence type="inferred from homology"/>
<dbReference type="PANTHER" id="PTHR36566">
    <property type="entry name" value="NICKEL INSERTION PROTEIN-RELATED"/>
    <property type="match status" value="1"/>
</dbReference>
<evidence type="ECO:0000256" key="1">
    <source>
        <dbReference type="ARBA" id="ARBA00022596"/>
    </source>
</evidence>
<dbReference type="PANTHER" id="PTHR36566:SF1">
    <property type="entry name" value="PYRIDINIUM-3,5-BISTHIOCARBOXYLIC ACID MONONUCLEOTIDE NICKEL INSERTION PROTEIN"/>
    <property type="match status" value="1"/>
</dbReference>
<dbReference type="Proteomes" id="UP000035301">
    <property type="component" value="Unassembled WGS sequence"/>
</dbReference>
<dbReference type="RefSeq" id="WP_048182189.1">
    <property type="nucleotide sequence ID" value="NZ_JXOJ01000002.1"/>
</dbReference>
<dbReference type="PATRIC" id="fig|1550566.3.peg.1098"/>
<keyword evidence="2" id="KW-0456">Lyase</keyword>
<dbReference type="Gene3D" id="3.10.20.300">
    <property type="entry name" value="mk0293 like domain"/>
    <property type="match status" value="1"/>
</dbReference>
<dbReference type="AlphaFoldDB" id="A0A0H1R6X0"/>